<evidence type="ECO:0000256" key="1">
    <source>
        <dbReference type="SAM" id="SignalP"/>
    </source>
</evidence>
<keyword evidence="1" id="KW-0732">Signal</keyword>
<dbReference type="AlphaFoldDB" id="D7MJG1"/>
<name>D7MJG1_ARALL</name>
<accession>D7MJG1</accession>
<dbReference type="EMBL" id="GL348719">
    <property type="protein sequence ID" value="EFH47006.1"/>
    <property type="molecule type" value="Genomic_DNA"/>
</dbReference>
<dbReference type="KEGG" id="aly:9306817"/>
<evidence type="ECO:0000313" key="2">
    <source>
        <dbReference type="EMBL" id="EFH47006.1"/>
    </source>
</evidence>
<keyword evidence="3" id="KW-1185">Reference proteome</keyword>
<dbReference type="HOGENOM" id="CLU_191724_0_0_1"/>
<feature type="chain" id="PRO_5003103749" description="Knottin scorpion toxin-like domain-containing protein" evidence="1">
    <location>
        <begin position="30"/>
        <end position="100"/>
    </location>
</feature>
<reference evidence="3" key="1">
    <citation type="journal article" date="2011" name="Nat. Genet.">
        <title>The Arabidopsis lyrata genome sequence and the basis of rapid genome size change.</title>
        <authorList>
            <person name="Hu T.T."/>
            <person name="Pattyn P."/>
            <person name="Bakker E.G."/>
            <person name="Cao J."/>
            <person name="Cheng J.-F."/>
            <person name="Clark R.M."/>
            <person name="Fahlgren N."/>
            <person name="Fawcett J.A."/>
            <person name="Grimwood J."/>
            <person name="Gundlach H."/>
            <person name="Haberer G."/>
            <person name="Hollister J.D."/>
            <person name="Ossowski S."/>
            <person name="Ottilar R.P."/>
            <person name="Salamov A.A."/>
            <person name="Schneeberger K."/>
            <person name="Spannagl M."/>
            <person name="Wang X."/>
            <person name="Yang L."/>
            <person name="Nasrallah M.E."/>
            <person name="Bergelson J."/>
            <person name="Carrington J.C."/>
            <person name="Gaut B.S."/>
            <person name="Schmutz J."/>
            <person name="Mayer K.F.X."/>
            <person name="Van de Peer Y."/>
            <person name="Grigoriev I.V."/>
            <person name="Nordborg M."/>
            <person name="Weigel D."/>
            <person name="Guo Y.-L."/>
        </authorList>
    </citation>
    <scope>NUCLEOTIDE SEQUENCE [LARGE SCALE GENOMIC DNA]</scope>
    <source>
        <strain evidence="3">cv. MN47</strain>
    </source>
</reference>
<dbReference type="STRING" id="81972.D7MJG1"/>
<sequence length="100" mass="10973">MARIANGVGIVGLLIIFMLIWGGMPKGHAQQSGAYCEKTPSTLAAPGNCFKSNGNALCKESCRNEKYKNGACLHLPKPRSKLKCYCWFMADEYKCPKLSL</sequence>
<proteinExistence type="predicted"/>
<feature type="signal peptide" evidence="1">
    <location>
        <begin position="1"/>
        <end position="29"/>
    </location>
</feature>
<organism evidence="3">
    <name type="scientific">Arabidopsis lyrata subsp. lyrata</name>
    <name type="common">Lyre-leaved rock-cress</name>
    <dbReference type="NCBI Taxonomy" id="81972"/>
    <lineage>
        <taxon>Eukaryota</taxon>
        <taxon>Viridiplantae</taxon>
        <taxon>Streptophyta</taxon>
        <taxon>Embryophyta</taxon>
        <taxon>Tracheophyta</taxon>
        <taxon>Spermatophyta</taxon>
        <taxon>Magnoliopsida</taxon>
        <taxon>eudicotyledons</taxon>
        <taxon>Gunneridae</taxon>
        <taxon>Pentapetalae</taxon>
        <taxon>rosids</taxon>
        <taxon>malvids</taxon>
        <taxon>Brassicales</taxon>
        <taxon>Brassicaceae</taxon>
        <taxon>Camelineae</taxon>
        <taxon>Arabidopsis</taxon>
    </lineage>
</organism>
<dbReference type="OrthoDB" id="1020856at2759"/>
<gene>
    <name evidence="2" type="ORF">ARALYDRAFT_330516</name>
</gene>
<protein>
    <recommendedName>
        <fullName evidence="4">Knottin scorpion toxin-like domain-containing protein</fullName>
    </recommendedName>
</protein>
<dbReference type="Gramene" id="fgenesh1_pm.C_scaffold_7002743">
    <property type="protein sequence ID" value="fgenesh1_pm.C_scaffold_7002743"/>
    <property type="gene ID" value="fgenesh1_pm.C_scaffold_7002743"/>
</dbReference>
<evidence type="ECO:0000313" key="3">
    <source>
        <dbReference type="Proteomes" id="UP000008694"/>
    </source>
</evidence>
<dbReference type="Proteomes" id="UP000008694">
    <property type="component" value="Unassembled WGS sequence"/>
</dbReference>
<evidence type="ECO:0008006" key="4">
    <source>
        <dbReference type="Google" id="ProtNLM"/>
    </source>
</evidence>